<keyword evidence="2" id="KW-0812">Transmembrane</keyword>
<dbReference type="OMA" id="SHCKSFV"/>
<dbReference type="AlphaFoldDB" id="A0AA38G191"/>
<keyword evidence="2" id="KW-0472">Membrane</keyword>
<feature type="compositionally biased region" description="Polar residues" evidence="1">
    <location>
        <begin position="25"/>
        <end position="35"/>
    </location>
</feature>
<dbReference type="PANTHER" id="PTHR34208:SF5">
    <property type="entry name" value="OS01G0144000 PROTEIN"/>
    <property type="match status" value="1"/>
</dbReference>
<organism evidence="3 4">
    <name type="scientific">Taxus chinensis</name>
    <name type="common">Chinese yew</name>
    <name type="synonym">Taxus wallichiana var. chinensis</name>
    <dbReference type="NCBI Taxonomy" id="29808"/>
    <lineage>
        <taxon>Eukaryota</taxon>
        <taxon>Viridiplantae</taxon>
        <taxon>Streptophyta</taxon>
        <taxon>Embryophyta</taxon>
        <taxon>Tracheophyta</taxon>
        <taxon>Spermatophyta</taxon>
        <taxon>Pinopsida</taxon>
        <taxon>Pinidae</taxon>
        <taxon>Conifers II</taxon>
        <taxon>Cupressales</taxon>
        <taxon>Taxaceae</taxon>
        <taxon>Taxus</taxon>
    </lineage>
</organism>
<protein>
    <submittedName>
        <fullName evidence="3">Uncharacterized protein</fullName>
    </submittedName>
</protein>
<accession>A0AA38G191</accession>
<sequence>KFKSSRIKAMSRRPVNPTARRFAESTVTPSTSPSHQKSRSSPILSLGLVLLGAFLLLGYSYSGSGTTNKAYSRKDKTREALSTSNEDDLSCGSEILKALPILREVYGESMHKVLHVGPESCAVTSKLLREEDTEAWGIDPFDIISPLDNFCKNLIRKGIVRVADIKFPLPYKAQSFSTVLVSDAPDSLSPKYLNKTLPDLARVSVDGVVMFVGQPGHRSSTKTAQIIQQSVGRPPKLRGKAWWQRSFEAMGLQENE</sequence>
<dbReference type="GO" id="GO:0008168">
    <property type="term" value="F:methyltransferase activity"/>
    <property type="evidence" value="ECO:0007669"/>
    <property type="project" value="InterPro"/>
</dbReference>
<comment type="caution">
    <text evidence="3">The sequence shown here is derived from an EMBL/GenBank/DDBJ whole genome shotgun (WGS) entry which is preliminary data.</text>
</comment>
<evidence type="ECO:0000313" key="4">
    <source>
        <dbReference type="Proteomes" id="UP000824469"/>
    </source>
</evidence>
<feature type="compositionally biased region" description="Basic residues" evidence="1">
    <location>
        <begin position="1"/>
        <end position="11"/>
    </location>
</feature>
<dbReference type="Proteomes" id="UP000824469">
    <property type="component" value="Unassembled WGS sequence"/>
</dbReference>
<dbReference type="EMBL" id="JAHRHJ020000005">
    <property type="protein sequence ID" value="KAH9313915.1"/>
    <property type="molecule type" value="Genomic_DNA"/>
</dbReference>
<feature type="transmembrane region" description="Helical" evidence="2">
    <location>
        <begin position="43"/>
        <end position="61"/>
    </location>
</feature>
<dbReference type="InterPro" id="IPR044689">
    <property type="entry name" value="CGR2/3"/>
</dbReference>
<feature type="non-terminal residue" evidence="3">
    <location>
        <position position="1"/>
    </location>
</feature>
<proteinExistence type="predicted"/>
<gene>
    <name evidence="3" type="ORF">KI387_022542</name>
</gene>
<evidence type="ECO:0000256" key="1">
    <source>
        <dbReference type="SAM" id="MobiDB-lite"/>
    </source>
</evidence>
<dbReference type="PANTHER" id="PTHR34208">
    <property type="entry name" value="S-ADENOSYL-L-METHIONINE-DEPENDENT METHYLTRANSFERASE-RELATED"/>
    <property type="match status" value="1"/>
</dbReference>
<dbReference type="GO" id="GO:0045488">
    <property type="term" value="P:pectin metabolic process"/>
    <property type="evidence" value="ECO:0007669"/>
    <property type="project" value="InterPro"/>
</dbReference>
<feature type="region of interest" description="Disordered" evidence="1">
    <location>
        <begin position="1"/>
        <end position="40"/>
    </location>
</feature>
<reference evidence="3 4" key="1">
    <citation type="journal article" date="2021" name="Nat. Plants">
        <title>The Taxus genome provides insights into paclitaxel biosynthesis.</title>
        <authorList>
            <person name="Xiong X."/>
            <person name="Gou J."/>
            <person name="Liao Q."/>
            <person name="Li Y."/>
            <person name="Zhou Q."/>
            <person name="Bi G."/>
            <person name="Li C."/>
            <person name="Du R."/>
            <person name="Wang X."/>
            <person name="Sun T."/>
            <person name="Guo L."/>
            <person name="Liang H."/>
            <person name="Lu P."/>
            <person name="Wu Y."/>
            <person name="Zhang Z."/>
            <person name="Ro D.K."/>
            <person name="Shang Y."/>
            <person name="Huang S."/>
            <person name="Yan J."/>
        </authorList>
    </citation>
    <scope>NUCLEOTIDE SEQUENCE [LARGE SCALE GENOMIC DNA]</scope>
    <source>
        <strain evidence="3">Ta-2019</strain>
    </source>
</reference>
<name>A0AA38G191_TAXCH</name>
<feature type="non-terminal residue" evidence="3">
    <location>
        <position position="256"/>
    </location>
</feature>
<evidence type="ECO:0000256" key="2">
    <source>
        <dbReference type="SAM" id="Phobius"/>
    </source>
</evidence>
<evidence type="ECO:0000313" key="3">
    <source>
        <dbReference type="EMBL" id="KAH9313915.1"/>
    </source>
</evidence>
<keyword evidence="2" id="KW-1133">Transmembrane helix</keyword>
<keyword evidence="4" id="KW-1185">Reference proteome</keyword>